<keyword evidence="1" id="KW-1133">Transmembrane helix</keyword>
<gene>
    <name evidence="2" type="ORF">SAMN05444515_109112</name>
</gene>
<dbReference type="OrthoDB" id="5612742at2"/>
<name>A0A1H7MHX6_9GAMM</name>
<protein>
    <submittedName>
        <fullName evidence="2">Uncharacterized protein</fullName>
    </submittedName>
</protein>
<proteinExistence type="predicted"/>
<evidence type="ECO:0000313" key="2">
    <source>
        <dbReference type="EMBL" id="SEL10843.1"/>
    </source>
</evidence>
<evidence type="ECO:0000256" key="1">
    <source>
        <dbReference type="SAM" id="Phobius"/>
    </source>
</evidence>
<accession>A0A1H7MHX6</accession>
<dbReference type="AlphaFoldDB" id="A0A1H7MHX6"/>
<dbReference type="EMBL" id="FOAA01000009">
    <property type="protein sequence ID" value="SEL10843.1"/>
    <property type="molecule type" value="Genomic_DNA"/>
</dbReference>
<dbReference type="RefSeq" id="WP_090253702.1">
    <property type="nucleotide sequence ID" value="NZ_FOAA01000009.1"/>
</dbReference>
<keyword evidence="3" id="KW-1185">Reference proteome</keyword>
<keyword evidence="1" id="KW-0812">Transmembrane</keyword>
<organism evidence="2 3">
    <name type="scientific">Ectothiorhodospira marina</name>
    <dbReference type="NCBI Taxonomy" id="1396821"/>
    <lineage>
        <taxon>Bacteria</taxon>
        <taxon>Pseudomonadati</taxon>
        <taxon>Pseudomonadota</taxon>
        <taxon>Gammaproteobacteria</taxon>
        <taxon>Chromatiales</taxon>
        <taxon>Ectothiorhodospiraceae</taxon>
        <taxon>Ectothiorhodospira</taxon>
    </lineage>
</organism>
<evidence type="ECO:0000313" key="3">
    <source>
        <dbReference type="Proteomes" id="UP000199256"/>
    </source>
</evidence>
<keyword evidence="1" id="KW-0472">Membrane</keyword>
<sequence>MVKFLTLLILLAFAWWRLKRWWRVRQFKAQGQPVPEETGIRPITLLSIVLLGIYGGFLLWHLFGQPQ</sequence>
<dbReference type="Proteomes" id="UP000199256">
    <property type="component" value="Unassembled WGS sequence"/>
</dbReference>
<reference evidence="3" key="1">
    <citation type="submission" date="2016-10" db="EMBL/GenBank/DDBJ databases">
        <authorList>
            <person name="Varghese N."/>
            <person name="Submissions S."/>
        </authorList>
    </citation>
    <scope>NUCLEOTIDE SEQUENCE [LARGE SCALE GENOMIC DNA]</scope>
    <source>
        <strain evidence="3">DSM 241</strain>
    </source>
</reference>
<feature type="transmembrane region" description="Helical" evidence="1">
    <location>
        <begin position="44"/>
        <end position="63"/>
    </location>
</feature>